<dbReference type="Gene3D" id="1.10.472.10">
    <property type="entry name" value="Cyclin-like"/>
    <property type="match status" value="1"/>
</dbReference>
<evidence type="ECO:0000313" key="2">
    <source>
        <dbReference type="Proteomes" id="UP000070089"/>
    </source>
</evidence>
<protein>
    <submittedName>
        <fullName evidence="1">Uncharacterized protein</fullName>
    </submittedName>
</protein>
<dbReference type="VEuPathDB" id="GiardiaDB:QR46_0470"/>
<dbReference type="AlphaFoldDB" id="A0A132NZI7"/>
<dbReference type="CDD" id="cd20557">
    <property type="entry name" value="CYCLIN_ScPCL1-like"/>
    <property type="match status" value="1"/>
</dbReference>
<name>A0A132NZI7_GIAIN</name>
<dbReference type="OrthoDB" id="10254318at2759"/>
<dbReference type="Proteomes" id="UP000070089">
    <property type="component" value="Unassembled WGS sequence"/>
</dbReference>
<reference evidence="1 2" key="1">
    <citation type="journal article" date="2015" name="Mol. Biochem. Parasitol.">
        <title>Identification of polymorphic genes for use in assemblage B genotyping assays through comparative genomics of multiple assemblage B Giardia duodenalis isolates.</title>
        <authorList>
            <person name="Wielinga C."/>
            <person name="Thompson R.C."/>
            <person name="Monis P."/>
            <person name="Ryan U."/>
        </authorList>
    </citation>
    <scope>NUCLEOTIDE SEQUENCE [LARGE SCALE GENOMIC DNA]</scope>
    <source>
        <strain evidence="1 2">BAH15c1</strain>
    </source>
</reference>
<dbReference type="InterPro" id="IPR036915">
    <property type="entry name" value="Cyclin-like_sf"/>
</dbReference>
<proteinExistence type="predicted"/>
<sequence>MNRMQWTNAIKTEIGYMRHCHGEELDFCEFFEAETAEVGASVATAMAQLLRDSSIQHRLKEFAVMIIRRSRAPAEVVVYACGLVNRINYQVRGSLNSRNIKRYFFSALMVSYDLVCQESPTLESWVIISKNKFTVQQILLFQQAFLSIISWNLLIERATFVFAVKHLMNSLARVRNPATEAVSRVAGTIMNSRFASACQSANISDYSSDTEASS</sequence>
<gene>
    <name evidence="1" type="ORF">QR46_0470</name>
</gene>
<organism evidence="1 2">
    <name type="scientific">Giardia duodenalis assemblage B</name>
    <dbReference type="NCBI Taxonomy" id="1394984"/>
    <lineage>
        <taxon>Eukaryota</taxon>
        <taxon>Metamonada</taxon>
        <taxon>Diplomonadida</taxon>
        <taxon>Hexamitidae</taxon>
        <taxon>Giardiinae</taxon>
        <taxon>Giardia</taxon>
    </lineage>
</organism>
<evidence type="ECO:0000313" key="1">
    <source>
        <dbReference type="EMBL" id="KWX15486.1"/>
    </source>
</evidence>
<accession>A0A132NZI7</accession>
<comment type="caution">
    <text evidence="1">The sequence shown here is derived from an EMBL/GenBank/DDBJ whole genome shotgun (WGS) entry which is preliminary data.</text>
</comment>
<dbReference type="EMBL" id="JXTI01000007">
    <property type="protein sequence ID" value="KWX15486.1"/>
    <property type="molecule type" value="Genomic_DNA"/>
</dbReference>
<dbReference type="SUPFAM" id="SSF47954">
    <property type="entry name" value="Cyclin-like"/>
    <property type="match status" value="1"/>
</dbReference>